<sequence length="436" mass="48809">MNDRLWGDLEIGYVGRPVSLTSVQLNFLRAAIHVIELLIEKSFSRERLLQALSDARIAAKAKSIFLATMSHEIRTPLNAVIGFSELLQRPELSGAEHLEYLQAIHSGGNALLRLINDILDLSKLEAEQVKIIPQRSDLKKLGEELRLIFAAQTRAKALDFAITWPEDLPELYLDVPRLRQVLFNIIGNAVKFTFSGRIAVDVEFTRTDGQYGRLAIKVKDTGIGIPLEFQSRLFDPFARAEDDVRGERALKGTGLGMAICKRLVECMRGELTFESRPGEGSCFVVTLPQAGYAPSAGGEPEPEAPAMPHGHYRMLLIDDVRMNLRVLEALLKPFMLEWRMAESGDRALEILKEFKPDIIFTDIWMPRMNGVEFAEHVRTDPAMPGVALYAITADAENDRNFDLKFFDGVLLKPVSGAKLGAVLYEWERRASGTKCD</sequence>
<dbReference type="CDD" id="cd17546">
    <property type="entry name" value="REC_hyHK_CKI1_RcsC-like"/>
    <property type="match status" value="1"/>
</dbReference>
<dbReference type="EMBL" id="VSSQ01017225">
    <property type="protein sequence ID" value="MPM59304.1"/>
    <property type="molecule type" value="Genomic_DNA"/>
</dbReference>
<dbReference type="Gene3D" id="1.10.287.130">
    <property type="match status" value="1"/>
</dbReference>
<dbReference type="SUPFAM" id="SSF52172">
    <property type="entry name" value="CheY-like"/>
    <property type="match status" value="1"/>
</dbReference>
<dbReference type="GO" id="GO:0000155">
    <property type="term" value="F:phosphorelay sensor kinase activity"/>
    <property type="evidence" value="ECO:0007669"/>
    <property type="project" value="InterPro"/>
</dbReference>
<keyword evidence="5" id="KW-0418">Kinase</keyword>
<dbReference type="InterPro" id="IPR004358">
    <property type="entry name" value="Sig_transdc_His_kin-like_C"/>
</dbReference>
<dbReference type="SMART" id="SM00387">
    <property type="entry name" value="HATPase_c"/>
    <property type="match status" value="1"/>
</dbReference>
<dbReference type="PROSITE" id="PS50109">
    <property type="entry name" value="HIS_KIN"/>
    <property type="match status" value="1"/>
</dbReference>
<feature type="domain" description="Response regulatory" evidence="7">
    <location>
        <begin position="313"/>
        <end position="427"/>
    </location>
</feature>
<dbReference type="Gene3D" id="3.30.565.10">
    <property type="entry name" value="Histidine kinase-like ATPase, C-terminal domain"/>
    <property type="match status" value="1"/>
</dbReference>
<gene>
    <name evidence="8" type="primary">arcB_6</name>
    <name evidence="8" type="ORF">SDC9_106144</name>
</gene>
<organism evidence="8">
    <name type="scientific">bioreactor metagenome</name>
    <dbReference type="NCBI Taxonomy" id="1076179"/>
    <lineage>
        <taxon>unclassified sequences</taxon>
        <taxon>metagenomes</taxon>
        <taxon>ecological metagenomes</taxon>
    </lineage>
</organism>
<dbReference type="Pfam" id="PF00072">
    <property type="entry name" value="Response_reg"/>
    <property type="match status" value="1"/>
</dbReference>
<dbReference type="SMART" id="SM00388">
    <property type="entry name" value="HisKA"/>
    <property type="match status" value="1"/>
</dbReference>
<evidence type="ECO:0000256" key="1">
    <source>
        <dbReference type="ARBA" id="ARBA00000085"/>
    </source>
</evidence>
<comment type="caution">
    <text evidence="8">The sequence shown here is derived from an EMBL/GenBank/DDBJ whole genome shotgun (WGS) entry which is preliminary data.</text>
</comment>
<proteinExistence type="predicted"/>
<evidence type="ECO:0000256" key="2">
    <source>
        <dbReference type="ARBA" id="ARBA00012438"/>
    </source>
</evidence>
<evidence type="ECO:0000259" key="6">
    <source>
        <dbReference type="PROSITE" id="PS50109"/>
    </source>
</evidence>
<dbReference type="EC" id="2.7.13.3" evidence="2"/>
<name>A0A645BC63_9ZZZZ</name>
<dbReference type="CDD" id="cd16922">
    <property type="entry name" value="HATPase_EvgS-ArcB-TorS-like"/>
    <property type="match status" value="1"/>
</dbReference>
<evidence type="ECO:0000256" key="4">
    <source>
        <dbReference type="ARBA" id="ARBA00022679"/>
    </source>
</evidence>
<dbReference type="InterPro" id="IPR005467">
    <property type="entry name" value="His_kinase_dom"/>
</dbReference>
<dbReference type="InterPro" id="IPR036890">
    <property type="entry name" value="HATPase_C_sf"/>
</dbReference>
<evidence type="ECO:0000256" key="5">
    <source>
        <dbReference type="ARBA" id="ARBA00022777"/>
    </source>
</evidence>
<keyword evidence="4 8" id="KW-0808">Transferase</keyword>
<dbReference type="PRINTS" id="PR00344">
    <property type="entry name" value="BCTRLSENSOR"/>
</dbReference>
<dbReference type="PANTHER" id="PTHR43047:SF72">
    <property type="entry name" value="OSMOSENSING HISTIDINE PROTEIN KINASE SLN1"/>
    <property type="match status" value="1"/>
</dbReference>
<evidence type="ECO:0000313" key="8">
    <source>
        <dbReference type="EMBL" id="MPM59304.1"/>
    </source>
</evidence>
<dbReference type="InterPro" id="IPR001789">
    <property type="entry name" value="Sig_transdc_resp-reg_receiver"/>
</dbReference>
<dbReference type="InterPro" id="IPR003661">
    <property type="entry name" value="HisK_dim/P_dom"/>
</dbReference>
<feature type="domain" description="Histidine kinase" evidence="6">
    <location>
        <begin position="68"/>
        <end position="291"/>
    </location>
</feature>
<dbReference type="SUPFAM" id="SSF55874">
    <property type="entry name" value="ATPase domain of HSP90 chaperone/DNA topoisomerase II/histidine kinase"/>
    <property type="match status" value="1"/>
</dbReference>
<dbReference type="GO" id="GO:0005886">
    <property type="term" value="C:plasma membrane"/>
    <property type="evidence" value="ECO:0007669"/>
    <property type="project" value="TreeGrafter"/>
</dbReference>
<dbReference type="SUPFAM" id="SSF47384">
    <property type="entry name" value="Homodimeric domain of signal transducing histidine kinase"/>
    <property type="match status" value="1"/>
</dbReference>
<reference evidence="8" key="1">
    <citation type="submission" date="2019-08" db="EMBL/GenBank/DDBJ databases">
        <authorList>
            <person name="Kucharzyk K."/>
            <person name="Murdoch R.W."/>
            <person name="Higgins S."/>
            <person name="Loffler F."/>
        </authorList>
    </citation>
    <scope>NUCLEOTIDE SEQUENCE</scope>
</reference>
<protein>
    <recommendedName>
        <fullName evidence="2">histidine kinase</fullName>
        <ecNumber evidence="2">2.7.13.3</ecNumber>
    </recommendedName>
</protein>
<accession>A0A645BC63</accession>
<dbReference type="InterPro" id="IPR036097">
    <property type="entry name" value="HisK_dim/P_sf"/>
</dbReference>
<dbReference type="Pfam" id="PF00512">
    <property type="entry name" value="HisKA"/>
    <property type="match status" value="1"/>
</dbReference>
<dbReference type="Gene3D" id="3.40.50.2300">
    <property type="match status" value="1"/>
</dbReference>
<dbReference type="InterPro" id="IPR011006">
    <property type="entry name" value="CheY-like_superfamily"/>
</dbReference>
<dbReference type="PROSITE" id="PS50110">
    <property type="entry name" value="RESPONSE_REGULATORY"/>
    <property type="match status" value="1"/>
</dbReference>
<keyword evidence="3" id="KW-0597">Phosphoprotein</keyword>
<dbReference type="CDD" id="cd00082">
    <property type="entry name" value="HisKA"/>
    <property type="match status" value="1"/>
</dbReference>
<evidence type="ECO:0000256" key="3">
    <source>
        <dbReference type="ARBA" id="ARBA00022553"/>
    </source>
</evidence>
<dbReference type="PANTHER" id="PTHR43047">
    <property type="entry name" value="TWO-COMPONENT HISTIDINE PROTEIN KINASE"/>
    <property type="match status" value="1"/>
</dbReference>
<dbReference type="GO" id="GO:0009927">
    <property type="term" value="F:histidine phosphotransfer kinase activity"/>
    <property type="evidence" value="ECO:0007669"/>
    <property type="project" value="TreeGrafter"/>
</dbReference>
<evidence type="ECO:0000259" key="7">
    <source>
        <dbReference type="PROSITE" id="PS50110"/>
    </source>
</evidence>
<dbReference type="SMART" id="SM00448">
    <property type="entry name" value="REC"/>
    <property type="match status" value="1"/>
</dbReference>
<dbReference type="InterPro" id="IPR003594">
    <property type="entry name" value="HATPase_dom"/>
</dbReference>
<dbReference type="Pfam" id="PF02518">
    <property type="entry name" value="HATPase_c"/>
    <property type="match status" value="1"/>
</dbReference>
<comment type="catalytic activity">
    <reaction evidence="1">
        <text>ATP + protein L-histidine = ADP + protein N-phospho-L-histidine.</text>
        <dbReference type="EC" id="2.7.13.3"/>
    </reaction>
</comment>
<dbReference type="AlphaFoldDB" id="A0A645BC63"/>